<organism evidence="2 3">
    <name type="scientific">Gymnopus androsaceus JB14</name>
    <dbReference type="NCBI Taxonomy" id="1447944"/>
    <lineage>
        <taxon>Eukaryota</taxon>
        <taxon>Fungi</taxon>
        <taxon>Dikarya</taxon>
        <taxon>Basidiomycota</taxon>
        <taxon>Agaricomycotina</taxon>
        <taxon>Agaricomycetes</taxon>
        <taxon>Agaricomycetidae</taxon>
        <taxon>Agaricales</taxon>
        <taxon>Marasmiineae</taxon>
        <taxon>Omphalotaceae</taxon>
        <taxon>Gymnopus</taxon>
    </lineage>
</organism>
<dbReference type="AlphaFoldDB" id="A0A6A4GKG2"/>
<dbReference type="Proteomes" id="UP000799118">
    <property type="component" value="Unassembled WGS sequence"/>
</dbReference>
<dbReference type="EMBL" id="ML769901">
    <property type="protein sequence ID" value="KAE9386209.1"/>
    <property type="molecule type" value="Genomic_DNA"/>
</dbReference>
<evidence type="ECO:0000256" key="1">
    <source>
        <dbReference type="SAM" id="MobiDB-lite"/>
    </source>
</evidence>
<evidence type="ECO:0000313" key="2">
    <source>
        <dbReference type="EMBL" id="KAE9386209.1"/>
    </source>
</evidence>
<name>A0A6A4GKG2_9AGAR</name>
<keyword evidence="3" id="KW-1185">Reference proteome</keyword>
<accession>A0A6A4GKG2</accession>
<reference evidence="2" key="1">
    <citation type="journal article" date="2019" name="Environ. Microbiol.">
        <title>Fungal ecological strategies reflected in gene transcription - a case study of two litter decomposers.</title>
        <authorList>
            <person name="Barbi F."/>
            <person name="Kohler A."/>
            <person name="Barry K."/>
            <person name="Baskaran P."/>
            <person name="Daum C."/>
            <person name="Fauchery L."/>
            <person name="Ihrmark K."/>
            <person name="Kuo A."/>
            <person name="LaButti K."/>
            <person name="Lipzen A."/>
            <person name="Morin E."/>
            <person name="Grigoriev I.V."/>
            <person name="Henrissat B."/>
            <person name="Lindahl B."/>
            <person name="Martin F."/>
        </authorList>
    </citation>
    <scope>NUCLEOTIDE SEQUENCE</scope>
    <source>
        <strain evidence="2">JB14</strain>
    </source>
</reference>
<evidence type="ECO:0000313" key="3">
    <source>
        <dbReference type="Proteomes" id="UP000799118"/>
    </source>
</evidence>
<feature type="region of interest" description="Disordered" evidence="1">
    <location>
        <begin position="222"/>
        <end position="251"/>
    </location>
</feature>
<sequence>MSAFILNPSLTLKQVTMSSGIDIELWMLDGKTLLLAVNMNYEDMTLEAVELGLGSKGFRNGLTETGGTVLPSPGALFPIWDWALHVPFGKGQESHGKVTGITYLGARDLSKGALQYPYVFSRNIANGVGAIGDIVSTVEESIAPVPTKKCRVPTAAPPAKLRAAEEDSEDEESVAPVPTKKCCVAIAALPAKSRVVEEDTEEEESIAPVPMKKCHIHIAPLPAEEKQDKVGKMSGSGMKVPNDQGGLTGALGKKRKCDEAKCKNNT</sequence>
<proteinExistence type="predicted"/>
<dbReference type="OrthoDB" id="2338662at2759"/>
<gene>
    <name evidence="2" type="ORF">BT96DRAFT_949277</name>
</gene>
<protein>
    <submittedName>
        <fullName evidence="2">Uncharacterized protein</fullName>
    </submittedName>
</protein>